<dbReference type="PRINTS" id="PR00081">
    <property type="entry name" value="GDHRDH"/>
</dbReference>
<evidence type="ECO:0000313" key="4">
    <source>
        <dbReference type="EMBL" id="QET04460.1"/>
    </source>
</evidence>
<dbReference type="InterPro" id="IPR002347">
    <property type="entry name" value="SDR_fam"/>
</dbReference>
<dbReference type="PANTHER" id="PTHR43639">
    <property type="entry name" value="OXIDOREDUCTASE, SHORT-CHAIN DEHYDROGENASE/REDUCTASE FAMILY (AFU_ORTHOLOGUE AFUA_5G02870)"/>
    <property type="match status" value="1"/>
</dbReference>
<dbReference type="Gene3D" id="3.40.50.720">
    <property type="entry name" value="NAD(P)-binding Rossmann-like Domain"/>
    <property type="match status" value="1"/>
</dbReference>
<dbReference type="Pfam" id="PF13561">
    <property type="entry name" value="adh_short_C2"/>
    <property type="match status" value="1"/>
</dbReference>
<dbReference type="FunFam" id="3.40.50.720:FF:000084">
    <property type="entry name" value="Short-chain dehydrogenase reductase"/>
    <property type="match status" value="1"/>
</dbReference>
<dbReference type="InterPro" id="IPR020904">
    <property type="entry name" value="Sc_DH/Rdtase_CS"/>
</dbReference>
<sequence length="248" mass="25631">MTLLTGKTALVTGASRGIGRASALALARAGAQVLVHYGSSARDADAVVAEIHALGGKAEKIAADLRTADGPHALARQARAIIGGRLDILVANAGIARAANIEDTTVEEFDDLFAVNVRAPFFLVQQLMPVMCKGSSVILLSSLAARAAVGTLSAYSATKGAIDTLVKHFASALGERGIRVNAVAPGVVPTEMSSFAKSEEGRAYTLGMQALKRLAEPDDIAAAIEFLASDRARWVTGETLHVDGGSKL</sequence>
<gene>
    <name evidence="4" type="ORF">FOB72_20300</name>
</gene>
<dbReference type="InterPro" id="IPR036291">
    <property type="entry name" value="NAD(P)-bd_dom_sf"/>
</dbReference>
<name>A0A5P2HBM1_9BURK</name>
<feature type="domain" description="Ketoreductase" evidence="3">
    <location>
        <begin position="7"/>
        <end position="192"/>
    </location>
</feature>
<dbReference type="SMART" id="SM00822">
    <property type="entry name" value="PKS_KR"/>
    <property type="match status" value="1"/>
</dbReference>
<reference evidence="4 5" key="1">
    <citation type="submission" date="2019-09" db="EMBL/GenBank/DDBJ databases">
        <title>FDA dAtabase for Regulatory Grade micrObial Sequences (FDA-ARGOS): Supporting development and validation of Infectious Disease Dx tests.</title>
        <authorList>
            <person name="Sciortino C."/>
            <person name="Tallon L."/>
            <person name="Sadzewicz L."/>
            <person name="Vavikolanu K."/>
            <person name="Mehta A."/>
            <person name="Aluvathingal J."/>
            <person name="Nadendla S."/>
            <person name="Nandy P."/>
            <person name="Geyer C."/>
            <person name="Yan Y."/>
            <person name="Sichtig H."/>
        </authorList>
    </citation>
    <scope>NUCLEOTIDE SEQUENCE [LARGE SCALE GENOMIC DNA]</scope>
    <source>
        <strain evidence="4 5">FDAARGOS_664</strain>
    </source>
</reference>
<evidence type="ECO:0000313" key="5">
    <source>
        <dbReference type="Proteomes" id="UP000322822"/>
    </source>
</evidence>
<dbReference type="GO" id="GO:0016491">
    <property type="term" value="F:oxidoreductase activity"/>
    <property type="evidence" value="ECO:0007669"/>
    <property type="project" value="UniProtKB-KW"/>
</dbReference>
<dbReference type="RefSeq" id="WP_150374523.1">
    <property type="nucleotide sequence ID" value="NZ_CP044067.1"/>
</dbReference>
<dbReference type="AlphaFoldDB" id="A0A5P2HBM1"/>
<comment type="similarity">
    <text evidence="1">Belongs to the short-chain dehydrogenases/reductases (SDR) family.</text>
</comment>
<protein>
    <submittedName>
        <fullName evidence="4">SDR family oxidoreductase</fullName>
    </submittedName>
</protein>
<dbReference type="SUPFAM" id="SSF51735">
    <property type="entry name" value="NAD(P)-binding Rossmann-fold domains"/>
    <property type="match status" value="1"/>
</dbReference>
<keyword evidence="2" id="KW-0560">Oxidoreductase</keyword>
<dbReference type="InterPro" id="IPR057326">
    <property type="entry name" value="KR_dom"/>
</dbReference>
<dbReference type="OrthoDB" id="9803333at2"/>
<evidence type="ECO:0000256" key="1">
    <source>
        <dbReference type="ARBA" id="ARBA00006484"/>
    </source>
</evidence>
<evidence type="ECO:0000256" key="2">
    <source>
        <dbReference type="ARBA" id="ARBA00023002"/>
    </source>
</evidence>
<dbReference type="Proteomes" id="UP000322822">
    <property type="component" value="Chromosome 2"/>
</dbReference>
<evidence type="ECO:0000259" key="3">
    <source>
        <dbReference type="SMART" id="SM00822"/>
    </source>
</evidence>
<dbReference type="PANTHER" id="PTHR43639:SF1">
    <property type="entry name" value="SHORT-CHAIN DEHYDROGENASE_REDUCTASE FAMILY PROTEIN"/>
    <property type="match status" value="1"/>
</dbReference>
<accession>A0A5P2HBM1</accession>
<dbReference type="EMBL" id="CP044067">
    <property type="protein sequence ID" value="QET04460.1"/>
    <property type="molecule type" value="Genomic_DNA"/>
</dbReference>
<organism evidence="4 5">
    <name type="scientific">Cupriavidus pauculus</name>
    <dbReference type="NCBI Taxonomy" id="82633"/>
    <lineage>
        <taxon>Bacteria</taxon>
        <taxon>Pseudomonadati</taxon>
        <taxon>Pseudomonadota</taxon>
        <taxon>Betaproteobacteria</taxon>
        <taxon>Burkholderiales</taxon>
        <taxon>Burkholderiaceae</taxon>
        <taxon>Cupriavidus</taxon>
    </lineage>
</organism>
<proteinExistence type="inferred from homology"/>
<dbReference type="PROSITE" id="PS00061">
    <property type="entry name" value="ADH_SHORT"/>
    <property type="match status" value="1"/>
</dbReference>